<dbReference type="InterPro" id="IPR000742">
    <property type="entry name" value="EGF"/>
</dbReference>
<dbReference type="PANTHER" id="PTHR47135:SF1">
    <property type="entry name" value="FIBRONECTIN TYPE III DOMAIN-CONTAINING PROTEIN 7"/>
    <property type="match status" value="1"/>
</dbReference>
<dbReference type="PROSITE" id="PS50026">
    <property type="entry name" value="EGF_3"/>
    <property type="match status" value="1"/>
</dbReference>
<dbReference type="SMART" id="SM00060">
    <property type="entry name" value="FN3"/>
    <property type="match status" value="8"/>
</dbReference>
<dbReference type="Proteomes" id="UP000001396">
    <property type="component" value="Unassembled WGS sequence"/>
</dbReference>
<feature type="chain" id="PRO_5003042575" evidence="3">
    <location>
        <begin position="20"/>
        <end position="1571"/>
    </location>
</feature>
<dbReference type="InterPro" id="IPR003961">
    <property type="entry name" value="FN3_dom"/>
</dbReference>
<accession>D3BVG8</accession>
<dbReference type="EMBL" id="ADBJ01000062">
    <property type="protein sequence ID" value="EFA74591.1"/>
    <property type="molecule type" value="Genomic_DNA"/>
</dbReference>
<evidence type="ECO:0000259" key="5">
    <source>
        <dbReference type="PROSITE" id="PS50853"/>
    </source>
</evidence>
<feature type="domain" description="Fibronectin type-III" evidence="5">
    <location>
        <begin position="1136"/>
        <end position="1229"/>
    </location>
</feature>
<evidence type="ECO:0000313" key="7">
    <source>
        <dbReference type="Proteomes" id="UP000001396"/>
    </source>
</evidence>
<dbReference type="PROSITE" id="PS00022">
    <property type="entry name" value="EGF_1"/>
    <property type="match status" value="1"/>
</dbReference>
<organism evidence="6 7">
    <name type="scientific">Heterostelium pallidum (strain ATCC 26659 / Pp 5 / PN500)</name>
    <name type="common">Cellular slime mold</name>
    <name type="synonym">Polysphondylium pallidum</name>
    <dbReference type="NCBI Taxonomy" id="670386"/>
    <lineage>
        <taxon>Eukaryota</taxon>
        <taxon>Amoebozoa</taxon>
        <taxon>Evosea</taxon>
        <taxon>Eumycetozoa</taxon>
        <taxon>Dictyostelia</taxon>
        <taxon>Acytosteliales</taxon>
        <taxon>Acytosteliaceae</taxon>
        <taxon>Heterostelium</taxon>
    </lineage>
</organism>
<keyword evidence="7" id="KW-1185">Reference proteome</keyword>
<feature type="domain" description="EGF-like" evidence="4">
    <location>
        <begin position="1229"/>
        <end position="1260"/>
    </location>
</feature>
<keyword evidence="1" id="KW-0245">EGF-like domain</keyword>
<evidence type="ECO:0000259" key="4">
    <source>
        <dbReference type="PROSITE" id="PS50026"/>
    </source>
</evidence>
<dbReference type="PROSITE" id="PS50853">
    <property type="entry name" value="FN3"/>
    <property type="match status" value="5"/>
</dbReference>
<feature type="disulfide bond" evidence="1">
    <location>
        <begin position="1250"/>
        <end position="1259"/>
    </location>
</feature>
<name>D3BVG8_HETP5</name>
<keyword evidence="2" id="KW-0812">Transmembrane</keyword>
<feature type="signal peptide" evidence="3">
    <location>
        <begin position="1"/>
        <end position="19"/>
    </location>
</feature>
<evidence type="ECO:0000256" key="2">
    <source>
        <dbReference type="SAM" id="Phobius"/>
    </source>
</evidence>
<evidence type="ECO:0000256" key="1">
    <source>
        <dbReference type="PROSITE-ProRule" id="PRU00076"/>
    </source>
</evidence>
<protein>
    <submittedName>
        <fullName evidence="6">Uncharacterized protein</fullName>
    </submittedName>
</protein>
<feature type="domain" description="Fibronectin type-III" evidence="5">
    <location>
        <begin position="966"/>
        <end position="1053"/>
    </location>
</feature>
<keyword evidence="2" id="KW-0472">Membrane</keyword>
<sequence length="1571" mass="170960">MYKISFLITFFLFINIGHGQQSFWLYELESTANSCGNELIRVSTYLNNTCYDINNGASLRFTFNITSKEVVRYSYSEHNCAGSSGFVKYSLETCYSKIKYTYRNEPPIELGGFAALERVPSNSPKACGYYESHRHLLKLNSCGKVNPAFNAYMTAGSDTNIVGNIYTIQCPTTDTTIFSKCTANEYFVTGIVTPTSIVWGVSISVITGLKLQLDPFANNYKFKYKYSVEYYDPSAQVYKMACSSIWETDGCTINLDNLYSYTKIRIRNLGDPIIASVSDSEYVSNDISLPQKPIVNSISIAEYGTKWVYFDYQISNLPTTFNVSVNGVYIPSCSSFPFCRVDGLPLGGNISIQVSSSNAQGTSNTLTNYVVLYNQLTTPIISSVIPSENQIVATYSSTQGIPSTTTYTVQLDGVNVPQCTGRTTTSCTITGLPTHFQNNLVVIATNDGDSKSSDPFNVVYIEPTLSSINVTTKTKSIYFEYNGNPTPSSYNVLVNGISQPDCSTTNSCLVSGLQPASPFSITITGTNFMGTSVPVLWSGTTYPTVTKPTITTNPSPNQIIVDFSSTGGVPNEIYYTVKLDNVDYPSCTHIVTTQCILNGLEAQYLHTITVSVSSDGDSFDDSTIVNFQEPVMSPIVIDTKTTKSINFTYSASNNPTSYQVTLNGVIQSQCSTTTVCLVSGLAPGSEYNILVTATNNVGTSPSVMSTGNLFDAVGVPSISATPSVNKIIVNYVATGGVPDQTKYTIKLDNKNVVGCESISLTTCTITGLEVEFQHNIIVIATNDGFSQQNSTDVVFLTPVMDQLQVEKRTKSIQFSYSATQNPIKYTVLFNGEEQTSCSTSTNCLISNLIPGSTYSISVTATNTAGESSVPALSSGNLYSTVGSPSVTATPSSGQIIVDYSSTDGIPNETLYSTKIDNVVVSGCNNISTLQCTITGLNWQFRHNILVEAFNDGDIKENSTDVIYLAPTINPIIIVEIRTNSISFNYSATHNPTSYNVTVNSVVQDNCSDTTTCKVTGLVPGSEVSISIEATNYVGTSVPSLITKQLYPSISSPSINAKTTYNSITVTYNSTGGVPTETLYTTQLDDVDVVGCVQTKELECLITGLLPLFTHNVTVIASNDGLVESTKLNVTSNDDFPLDNLSFTKTTPTLSLITSYWTVPVGGESGKTFYDLSISMDNSSWSIQCADIQTAACEVDNLIPSTLYYLRVTAKNTIFDSIYDYTSMKTLNPSADQCQCNNNGYCDASSGECICNSGWIGSNCGIKYDKPPTNNPPEVKPNPNYPGVDVDNGGKDSKASFYLNRIIEKANGTEEVFSLLFSELTWSLTNNVGQVVEHPSTGQKVTMNQWTYTTTIPKAQSLSVKFTQYLPIGDETVPDFPMEFAGEKFNLTLGSLKYQIDIKKWSFQSDTNVLEIQSTIVNSPDNSDCYELPELVSSETSQVTTVILQQPNGDYLYGRFSKRILLDQIPRLSTISISSSNESSTSVISIVVEYFDQELSIDPEISILPFNENSSKLPESKCNDKKSDNKWKIIVGAVVGGVGLIAAATVTTLLIKKYRLKKRNNDRLATKLRNIS</sequence>
<comment type="caution">
    <text evidence="6">The sequence shown here is derived from an EMBL/GenBank/DDBJ whole genome shotgun (WGS) entry which is preliminary data.</text>
</comment>
<dbReference type="CDD" id="cd00055">
    <property type="entry name" value="EGF_Lam"/>
    <property type="match status" value="1"/>
</dbReference>
<dbReference type="RefSeq" id="XP_020426725.1">
    <property type="nucleotide sequence ID" value="XM_020582309.1"/>
</dbReference>
<dbReference type="InterPro" id="IPR002049">
    <property type="entry name" value="LE_dom"/>
</dbReference>
<dbReference type="PANTHER" id="PTHR47135">
    <property type="entry name" value="FIBRONECTIN TYPE III DOMAIN-CONTAINING PROTEIN 7"/>
    <property type="match status" value="1"/>
</dbReference>
<feature type="transmembrane region" description="Helical" evidence="2">
    <location>
        <begin position="1526"/>
        <end position="1550"/>
    </location>
</feature>
<dbReference type="GeneID" id="31367027"/>
<keyword evidence="3" id="KW-0732">Signal</keyword>
<feature type="domain" description="Fibronectin type-III" evidence="5">
    <location>
        <begin position="630"/>
        <end position="716"/>
    </location>
</feature>
<dbReference type="SUPFAM" id="SSF49265">
    <property type="entry name" value="Fibronectin type III"/>
    <property type="match status" value="4"/>
</dbReference>
<comment type="caution">
    <text evidence="1">Lacks conserved residue(s) required for the propagation of feature annotation.</text>
</comment>
<dbReference type="InterPro" id="IPR013783">
    <property type="entry name" value="Ig-like_fold"/>
</dbReference>
<evidence type="ECO:0000313" key="6">
    <source>
        <dbReference type="EMBL" id="EFA74591.1"/>
    </source>
</evidence>
<dbReference type="Gene3D" id="2.60.40.10">
    <property type="entry name" value="Immunoglobulins"/>
    <property type="match status" value="3"/>
</dbReference>
<keyword evidence="2" id="KW-1133">Transmembrane helix</keyword>
<dbReference type="InParanoid" id="D3BVG8"/>
<feature type="domain" description="Fibronectin type-III" evidence="5">
    <location>
        <begin position="454"/>
        <end position="549"/>
    </location>
</feature>
<gene>
    <name evidence="6" type="ORF">PPL_11559</name>
</gene>
<proteinExistence type="predicted"/>
<dbReference type="PROSITE" id="PS01186">
    <property type="entry name" value="EGF_2"/>
    <property type="match status" value="1"/>
</dbReference>
<reference evidence="6 7" key="1">
    <citation type="journal article" date="2011" name="Genome Res.">
        <title>Phylogeny-wide analysis of social amoeba genomes highlights ancient origins for complex intercellular communication.</title>
        <authorList>
            <person name="Heidel A.J."/>
            <person name="Lawal H.M."/>
            <person name="Felder M."/>
            <person name="Schilde C."/>
            <person name="Helps N.R."/>
            <person name="Tunggal B."/>
            <person name="Rivero F."/>
            <person name="John U."/>
            <person name="Schleicher M."/>
            <person name="Eichinger L."/>
            <person name="Platzer M."/>
            <person name="Noegel A.A."/>
            <person name="Schaap P."/>
            <person name="Gloeckner G."/>
        </authorList>
    </citation>
    <scope>NUCLEOTIDE SEQUENCE [LARGE SCALE GENOMIC DNA]</scope>
    <source>
        <strain evidence="7">ATCC 26659 / Pp 5 / PN500</strain>
    </source>
</reference>
<dbReference type="CDD" id="cd00063">
    <property type="entry name" value="FN3"/>
    <property type="match status" value="3"/>
</dbReference>
<keyword evidence="1" id="KW-1015">Disulfide bond</keyword>
<evidence type="ECO:0000256" key="3">
    <source>
        <dbReference type="SAM" id="SignalP"/>
    </source>
</evidence>
<dbReference type="InterPro" id="IPR036116">
    <property type="entry name" value="FN3_sf"/>
</dbReference>
<feature type="domain" description="Fibronectin type-III" evidence="5">
    <location>
        <begin position="797"/>
        <end position="883"/>
    </location>
</feature>
<dbReference type="Pfam" id="PF00041">
    <property type="entry name" value="fn3"/>
    <property type="match status" value="1"/>
</dbReference>